<keyword evidence="1" id="KW-0812">Transmembrane</keyword>
<accession>A0A1J4QER6</accession>
<evidence type="ECO:0000256" key="1">
    <source>
        <dbReference type="SAM" id="Phobius"/>
    </source>
</evidence>
<sequence length="295" mass="33423">MKLSTKLPLLVIPLIAGPMLLIGLLAYQQLKDNAHTKGQQEIRLLMDSLQSRVTQITEVALANVSVFADDPLFKNYVLTDDLEERYALMQRPLQSKLASIQNIYPDYYEIRVLQPDGFEDIRLTNRNIINRTEEEGESPHFMAIQQASSDLLSRIMLNPDNQEPALYVSRRIRLINTATESFRAEPELRGYLSLTISLQPLIDMLPSTPWNGAELLLTDNRHHVLATSLSAEQTRQPFSDRMTIIDEHPQAVQRSSSRDSPISITAGSYIRICRYTCCCPKQNCCGTPVISAGWY</sequence>
<keyword evidence="1" id="KW-0472">Membrane</keyword>
<gene>
    <name evidence="2" type="ORF">BFR47_12480</name>
</gene>
<dbReference type="EMBL" id="MDKE01000014">
    <property type="protein sequence ID" value="OIN10994.1"/>
    <property type="molecule type" value="Genomic_DNA"/>
</dbReference>
<organism evidence="2 3">
    <name type="scientific">Oceanisphaera psychrotolerans</name>
    <dbReference type="NCBI Taxonomy" id="1414654"/>
    <lineage>
        <taxon>Bacteria</taxon>
        <taxon>Pseudomonadati</taxon>
        <taxon>Pseudomonadota</taxon>
        <taxon>Gammaproteobacteria</taxon>
        <taxon>Aeromonadales</taxon>
        <taxon>Aeromonadaceae</taxon>
        <taxon>Oceanisphaera</taxon>
    </lineage>
</organism>
<dbReference type="InterPro" id="IPR029151">
    <property type="entry name" value="Sensor-like_sf"/>
</dbReference>
<dbReference type="RefSeq" id="WP_071472338.1">
    <property type="nucleotide sequence ID" value="NZ_MDKE01000014.1"/>
</dbReference>
<dbReference type="STRING" id="1414654.BFR47_12480"/>
<evidence type="ECO:0000313" key="2">
    <source>
        <dbReference type="EMBL" id="OIN10994.1"/>
    </source>
</evidence>
<comment type="caution">
    <text evidence="2">The sequence shown here is derived from an EMBL/GenBank/DDBJ whole genome shotgun (WGS) entry which is preliminary data.</text>
</comment>
<feature type="transmembrane region" description="Helical" evidence="1">
    <location>
        <begin position="7"/>
        <end position="27"/>
    </location>
</feature>
<name>A0A1J4QER6_9GAMM</name>
<reference evidence="2 3" key="1">
    <citation type="submission" date="2016-07" db="EMBL/GenBank/DDBJ databases">
        <title>Draft Genome Sequence of Oceanisphaera psychrotolerans, isolated from coastal sediment samples.</title>
        <authorList>
            <person name="Zhuo S."/>
            <person name="Ruan Z."/>
        </authorList>
    </citation>
    <scope>NUCLEOTIDE SEQUENCE [LARGE SCALE GENOMIC DNA]</scope>
    <source>
        <strain evidence="2 3">LAM-WHM-ZC</strain>
    </source>
</reference>
<keyword evidence="3" id="KW-1185">Reference proteome</keyword>
<proteinExistence type="predicted"/>
<dbReference type="Proteomes" id="UP000243073">
    <property type="component" value="Unassembled WGS sequence"/>
</dbReference>
<dbReference type="AlphaFoldDB" id="A0A1J4QER6"/>
<dbReference type="OrthoDB" id="9810730at2"/>
<evidence type="ECO:0000313" key="3">
    <source>
        <dbReference type="Proteomes" id="UP000243073"/>
    </source>
</evidence>
<dbReference type="SUPFAM" id="SSF103190">
    <property type="entry name" value="Sensory domain-like"/>
    <property type="match status" value="1"/>
</dbReference>
<keyword evidence="1" id="KW-1133">Transmembrane helix</keyword>
<evidence type="ECO:0008006" key="4">
    <source>
        <dbReference type="Google" id="ProtNLM"/>
    </source>
</evidence>
<protein>
    <recommendedName>
        <fullName evidence="4">CHASE domain-containing protein</fullName>
    </recommendedName>
</protein>